<evidence type="ECO:0000256" key="5">
    <source>
        <dbReference type="ARBA" id="ARBA00022741"/>
    </source>
</evidence>
<proteinExistence type="predicted"/>
<keyword evidence="3" id="KW-0597">Phosphoprotein</keyword>
<protein>
    <recommendedName>
        <fullName evidence="2">histidine kinase</fullName>
        <ecNumber evidence="2">2.7.13.3</ecNumber>
    </recommendedName>
</protein>
<dbReference type="SUPFAM" id="SSF55781">
    <property type="entry name" value="GAF domain-like"/>
    <property type="match status" value="2"/>
</dbReference>
<dbReference type="InterPro" id="IPR003661">
    <property type="entry name" value="HisK_dim/P_dom"/>
</dbReference>
<evidence type="ECO:0000256" key="3">
    <source>
        <dbReference type="ARBA" id="ARBA00022553"/>
    </source>
</evidence>
<keyword evidence="5" id="KW-0547">Nucleotide-binding</keyword>
<keyword evidence="6" id="KW-0418">Kinase</keyword>
<keyword evidence="9" id="KW-0175">Coiled coil</keyword>
<gene>
    <name evidence="11" type="ORF">GMPD_00970</name>
</gene>
<evidence type="ECO:0000256" key="9">
    <source>
        <dbReference type="SAM" id="Coils"/>
    </source>
</evidence>
<dbReference type="Pfam" id="PF02518">
    <property type="entry name" value="HATPase_c"/>
    <property type="match status" value="1"/>
</dbReference>
<dbReference type="Pfam" id="PF00512">
    <property type="entry name" value="HisKA"/>
    <property type="match status" value="1"/>
</dbReference>
<evidence type="ECO:0000256" key="7">
    <source>
        <dbReference type="ARBA" id="ARBA00022840"/>
    </source>
</evidence>
<dbReference type="SMART" id="SM00388">
    <property type="entry name" value="HisKA"/>
    <property type="match status" value="1"/>
</dbReference>
<dbReference type="CDD" id="cd00082">
    <property type="entry name" value="HisKA"/>
    <property type="match status" value="1"/>
</dbReference>
<evidence type="ECO:0000256" key="4">
    <source>
        <dbReference type="ARBA" id="ARBA00022679"/>
    </source>
</evidence>
<dbReference type="Gene3D" id="3.30.450.40">
    <property type="match status" value="1"/>
</dbReference>
<dbReference type="EMBL" id="BLXY01000001">
    <property type="protein sequence ID" value="GFO62178.1"/>
    <property type="molecule type" value="Genomic_DNA"/>
</dbReference>
<feature type="domain" description="Histidine kinase" evidence="10">
    <location>
        <begin position="556"/>
        <end position="767"/>
    </location>
</feature>
<dbReference type="InterPro" id="IPR003594">
    <property type="entry name" value="HATPase_dom"/>
</dbReference>
<dbReference type="Proteomes" id="UP000568888">
    <property type="component" value="Unassembled WGS sequence"/>
</dbReference>
<dbReference type="PANTHER" id="PTHR43065">
    <property type="entry name" value="SENSOR HISTIDINE KINASE"/>
    <property type="match status" value="1"/>
</dbReference>
<dbReference type="GO" id="GO:0005524">
    <property type="term" value="F:ATP binding"/>
    <property type="evidence" value="ECO:0007669"/>
    <property type="project" value="UniProtKB-KW"/>
</dbReference>
<dbReference type="Gene3D" id="3.30.565.10">
    <property type="entry name" value="Histidine kinase-like ATPase, C-terminal domain"/>
    <property type="match status" value="1"/>
</dbReference>
<dbReference type="SMART" id="SM00387">
    <property type="entry name" value="HATPase_c"/>
    <property type="match status" value="1"/>
</dbReference>
<dbReference type="EC" id="2.7.13.3" evidence="2"/>
<evidence type="ECO:0000256" key="8">
    <source>
        <dbReference type="ARBA" id="ARBA00023012"/>
    </source>
</evidence>
<comment type="caution">
    <text evidence="11">The sequence shown here is derived from an EMBL/GenBank/DDBJ whole genome shotgun (WGS) entry which is preliminary data.</text>
</comment>
<dbReference type="InterPro" id="IPR003018">
    <property type="entry name" value="GAF"/>
</dbReference>
<dbReference type="PANTHER" id="PTHR43065:SF10">
    <property type="entry name" value="PEROXIDE STRESS-ACTIVATED HISTIDINE KINASE MAK3"/>
    <property type="match status" value="1"/>
</dbReference>
<reference evidence="12" key="1">
    <citation type="submission" date="2020-06" db="EMBL/GenBank/DDBJ databases">
        <title>Draft genomic sequecing of Geomonas sp. Red736.</title>
        <authorList>
            <person name="Itoh H."/>
            <person name="Xu Z.X."/>
            <person name="Ushijima N."/>
            <person name="Masuda Y."/>
            <person name="Shiratori Y."/>
            <person name="Senoo K."/>
        </authorList>
    </citation>
    <scope>NUCLEOTIDE SEQUENCE [LARGE SCALE GENOMIC DNA]</scope>
    <source>
        <strain evidence="12">Red736</strain>
    </source>
</reference>
<dbReference type="InterPro" id="IPR036097">
    <property type="entry name" value="HisK_dim/P_sf"/>
</dbReference>
<dbReference type="PROSITE" id="PS50109">
    <property type="entry name" value="HIS_KIN"/>
    <property type="match status" value="1"/>
</dbReference>
<dbReference type="InterPro" id="IPR036890">
    <property type="entry name" value="HATPase_C_sf"/>
</dbReference>
<feature type="coiled-coil region" evidence="9">
    <location>
        <begin position="520"/>
        <end position="547"/>
    </location>
</feature>
<dbReference type="SUPFAM" id="SSF47384">
    <property type="entry name" value="Homodimeric domain of signal transducing histidine kinase"/>
    <property type="match status" value="1"/>
</dbReference>
<dbReference type="InterPro" id="IPR005467">
    <property type="entry name" value="His_kinase_dom"/>
</dbReference>
<name>A0A6V8MQ42_9BACT</name>
<evidence type="ECO:0000256" key="6">
    <source>
        <dbReference type="ARBA" id="ARBA00022777"/>
    </source>
</evidence>
<dbReference type="InterPro" id="IPR029016">
    <property type="entry name" value="GAF-like_dom_sf"/>
</dbReference>
<dbReference type="AlphaFoldDB" id="A0A6V8MQ42"/>
<accession>A0A6V8MQ42</accession>
<comment type="catalytic activity">
    <reaction evidence="1">
        <text>ATP + protein L-histidine = ADP + protein N-phospho-L-histidine.</text>
        <dbReference type="EC" id="2.7.13.3"/>
    </reaction>
</comment>
<evidence type="ECO:0000313" key="12">
    <source>
        <dbReference type="Proteomes" id="UP000568888"/>
    </source>
</evidence>
<dbReference type="GO" id="GO:0000155">
    <property type="term" value="F:phosphorelay sensor kinase activity"/>
    <property type="evidence" value="ECO:0007669"/>
    <property type="project" value="InterPro"/>
</dbReference>
<evidence type="ECO:0000313" key="11">
    <source>
        <dbReference type="EMBL" id="GFO62178.1"/>
    </source>
</evidence>
<organism evidence="11 12">
    <name type="scientific">Geomonas paludis</name>
    <dbReference type="NCBI Taxonomy" id="2740185"/>
    <lineage>
        <taxon>Bacteria</taxon>
        <taxon>Pseudomonadati</taxon>
        <taxon>Thermodesulfobacteriota</taxon>
        <taxon>Desulfuromonadia</taxon>
        <taxon>Geobacterales</taxon>
        <taxon>Geobacteraceae</taxon>
        <taxon>Geomonas</taxon>
    </lineage>
</organism>
<dbReference type="InterPro" id="IPR004358">
    <property type="entry name" value="Sig_transdc_His_kin-like_C"/>
</dbReference>
<evidence type="ECO:0000259" key="10">
    <source>
        <dbReference type="PROSITE" id="PS50109"/>
    </source>
</evidence>
<keyword evidence="7" id="KW-0067">ATP-binding</keyword>
<dbReference type="PRINTS" id="PR00344">
    <property type="entry name" value="BCTRLSENSOR"/>
</dbReference>
<dbReference type="SUPFAM" id="SSF55874">
    <property type="entry name" value="ATPase domain of HSP90 chaperone/DNA topoisomerase II/histidine kinase"/>
    <property type="match status" value="1"/>
</dbReference>
<keyword evidence="4" id="KW-0808">Transferase</keyword>
<evidence type="ECO:0000256" key="1">
    <source>
        <dbReference type="ARBA" id="ARBA00000085"/>
    </source>
</evidence>
<dbReference type="Gene3D" id="1.10.287.130">
    <property type="match status" value="1"/>
</dbReference>
<dbReference type="SMART" id="SM00065">
    <property type="entry name" value="GAF"/>
    <property type="match status" value="2"/>
</dbReference>
<dbReference type="Pfam" id="PF01590">
    <property type="entry name" value="GAF"/>
    <property type="match status" value="1"/>
</dbReference>
<evidence type="ECO:0000256" key="2">
    <source>
        <dbReference type="ARBA" id="ARBA00012438"/>
    </source>
</evidence>
<sequence>MAARKGNNLLEQALRVAQSSGRSHQGRLRGLLRTAARAPGIASASLFLPDSSEPALTECFSSVLSGASRSCLIPYGQGCAGRAAADLREVYGTSVDLHPEERGSGESGQFAAIPILDGTGLTAVLALACPDPVLPSESVALCRQLVPIFSLTLSGLAAEQEAHKARRDLALISSLGRLIEAPTPAATLLPQVVKLCTGSGVAGCAVIRLAAKGRVRGRVFKGCHSSARRELTALLEFEQRLSARTLAAGATRTDKLALPGACRYALCTPLTCNGQELGALTLFGGADLVSAGQADLAETVARLVAGALTEAICEERVASFDTENEKKLKELSLLYRLSNTMLSTIKLNKLIHLTLTALTSGPTPFFDRAMLFLANERSGSLVGMLGVTSENAPVLSMPAGGGDDLLSSRWDITEDEMAAQRESEFSRQVQGKRLELDPTLNIASQAVLERRLIYIPEETGIGSDASAVSRTALAASPLIAHGQTVGVVLVDNALTLSPITQEHLRFLQLFTNQAGMAIENSMLYNRIEDAHRQLSEAQENLLQKERLAAIGEMAAGIAHELKGPLVSIGGFAGRLARKLPAESDEWASADLIVREVVRLEGILSEILLFSKKTTICYTRCNIVDIVKESLAITAPTVEEKQIEINARFPRQRQVLLGDCQQLKQVFINIIQNSLEAMAPGGQLSIQVHPAELDGKDAIAVKIVDTGGGIPLEQLNNIFTPFFTTKVSGTGLGLPIANRIITNHGGKIHVTNHPGLGAEFRIVLPKHW</sequence>
<keyword evidence="8" id="KW-0902">Two-component regulatory system</keyword>